<dbReference type="PROSITE" id="PS00176">
    <property type="entry name" value="TOPO_IB_1"/>
    <property type="match status" value="1"/>
</dbReference>
<accession>A0A151UFH4</accession>
<gene>
    <name evidence="3" type="ORF">KK1_049333</name>
</gene>
<evidence type="ECO:0000313" key="3">
    <source>
        <dbReference type="EMBL" id="KYP78066.1"/>
    </source>
</evidence>
<dbReference type="AlphaFoldDB" id="A0A151UFH4"/>
<dbReference type="OMA" id="CKRHEAP"/>
<organism evidence="3 4">
    <name type="scientific">Cajanus cajan</name>
    <name type="common">Pigeon pea</name>
    <name type="synonym">Cajanus indicus</name>
    <dbReference type="NCBI Taxonomy" id="3821"/>
    <lineage>
        <taxon>Eukaryota</taxon>
        <taxon>Viridiplantae</taxon>
        <taxon>Streptophyta</taxon>
        <taxon>Embryophyta</taxon>
        <taxon>Tracheophyta</taxon>
        <taxon>Spermatophyta</taxon>
        <taxon>Magnoliopsida</taxon>
        <taxon>eudicotyledons</taxon>
        <taxon>Gunneridae</taxon>
        <taxon>Pentapetalae</taxon>
        <taxon>rosids</taxon>
        <taxon>fabids</taxon>
        <taxon>Fabales</taxon>
        <taxon>Fabaceae</taxon>
        <taxon>Papilionoideae</taxon>
        <taxon>50 kb inversion clade</taxon>
        <taxon>NPAAA clade</taxon>
        <taxon>indigoferoid/millettioid clade</taxon>
        <taxon>Phaseoleae</taxon>
        <taxon>Cajanus</taxon>
    </lineage>
</organism>
<dbReference type="InterPro" id="IPR025834">
    <property type="entry name" value="TopoI_C_dom"/>
</dbReference>
<keyword evidence="1" id="KW-0238">DNA-binding</keyword>
<proteinExistence type="inferred from homology"/>
<dbReference type="GO" id="GO:0007059">
    <property type="term" value="P:chromosome segregation"/>
    <property type="evidence" value="ECO:0007669"/>
    <property type="project" value="TreeGrafter"/>
</dbReference>
<dbReference type="STRING" id="3821.A0A151UFH4"/>
<dbReference type="PANTHER" id="PTHR10290">
    <property type="entry name" value="DNA TOPOISOMERASE I"/>
    <property type="match status" value="1"/>
</dbReference>
<dbReference type="GO" id="GO:0005694">
    <property type="term" value="C:chromosome"/>
    <property type="evidence" value="ECO:0007669"/>
    <property type="project" value="InterPro"/>
</dbReference>
<dbReference type="InterPro" id="IPR014727">
    <property type="entry name" value="TopoI_cat_a/b-sub_euk"/>
</dbReference>
<keyword evidence="1 3" id="KW-0413">Isomerase</keyword>
<evidence type="ECO:0000313" key="4">
    <source>
        <dbReference type="Proteomes" id="UP000075243"/>
    </source>
</evidence>
<sequence>MQHDMKTKEDLKTMALGTSKINYLDPRITVAWCKRHEVSIEKIFNKSLLVKFCWTMDVDPEIRF</sequence>
<dbReference type="InterPro" id="IPR011010">
    <property type="entry name" value="DNA_brk_join_enz"/>
</dbReference>
<dbReference type="SUPFAM" id="SSF56349">
    <property type="entry name" value="DNA breaking-rejoining enzymes"/>
    <property type="match status" value="1"/>
</dbReference>
<dbReference type="Pfam" id="PF14370">
    <property type="entry name" value="Topo_C_assoc"/>
    <property type="match status" value="1"/>
</dbReference>
<dbReference type="InterPro" id="IPR051062">
    <property type="entry name" value="Topoisomerase_IB"/>
</dbReference>
<comment type="caution">
    <text evidence="3">The sequence shown here is derived from an EMBL/GenBank/DDBJ whole genome shotgun (WGS) entry which is preliminary data.</text>
</comment>
<dbReference type="GO" id="GO:0006260">
    <property type="term" value="P:DNA replication"/>
    <property type="evidence" value="ECO:0007669"/>
    <property type="project" value="TreeGrafter"/>
</dbReference>
<reference evidence="3" key="1">
    <citation type="journal article" date="2012" name="Nat. Biotechnol.">
        <title>Draft genome sequence of pigeonpea (Cajanus cajan), an orphan legume crop of resource-poor farmers.</title>
        <authorList>
            <person name="Varshney R.K."/>
            <person name="Chen W."/>
            <person name="Li Y."/>
            <person name="Bharti A.K."/>
            <person name="Saxena R.K."/>
            <person name="Schlueter J.A."/>
            <person name="Donoghue M.T."/>
            <person name="Azam S."/>
            <person name="Fan G."/>
            <person name="Whaley A.M."/>
            <person name="Farmer A.D."/>
            <person name="Sheridan J."/>
            <person name="Iwata A."/>
            <person name="Tuteja R."/>
            <person name="Penmetsa R.V."/>
            <person name="Wu W."/>
            <person name="Upadhyaya H.D."/>
            <person name="Yang S.P."/>
            <person name="Shah T."/>
            <person name="Saxena K.B."/>
            <person name="Michael T."/>
            <person name="McCombie W.R."/>
            <person name="Yang B."/>
            <person name="Zhang G."/>
            <person name="Yang H."/>
            <person name="Wang J."/>
            <person name="Spillane C."/>
            <person name="Cook D.R."/>
            <person name="May G.D."/>
            <person name="Xu X."/>
            <person name="Jackson S.A."/>
        </authorList>
    </citation>
    <scope>NUCLEOTIDE SEQUENCE [LARGE SCALE GENOMIC DNA]</scope>
</reference>
<dbReference type="EMBL" id="AGCT01040842">
    <property type="protein sequence ID" value="KYP78066.1"/>
    <property type="molecule type" value="Genomic_DNA"/>
</dbReference>
<dbReference type="GO" id="GO:0006265">
    <property type="term" value="P:DNA topological change"/>
    <property type="evidence" value="ECO:0007669"/>
    <property type="project" value="UniProtKB-UniRule"/>
</dbReference>
<comment type="catalytic activity">
    <reaction evidence="1">
        <text>ATP-independent breakage of single-stranded DNA, followed by passage and rejoining.</text>
        <dbReference type="EC" id="5.6.2.1"/>
    </reaction>
</comment>
<name>A0A151UFH4_CAJCA</name>
<dbReference type="Proteomes" id="UP000075243">
    <property type="component" value="Unassembled WGS sequence"/>
</dbReference>
<dbReference type="GO" id="GO:0003677">
    <property type="term" value="F:DNA binding"/>
    <property type="evidence" value="ECO:0007669"/>
    <property type="project" value="UniProtKB-UniRule"/>
</dbReference>
<dbReference type="PANTHER" id="PTHR10290:SF23">
    <property type="entry name" value="DNA TOPOISOMERASE 1 BETA"/>
    <property type="match status" value="1"/>
</dbReference>
<feature type="active site" description="O-(3'-phospho-DNA)-tyrosine intermediate" evidence="1">
    <location>
        <position position="23"/>
    </location>
</feature>
<feature type="domain" description="Topoisomerase I C-terminal" evidence="2">
    <location>
        <begin position="1"/>
        <end position="64"/>
    </location>
</feature>
<evidence type="ECO:0000259" key="2">
    <source>
        <dbReference type="Pfam" id="PF14370"/>
    </source>
</evidence>
<dbReference type="PROSITE" id="PS52038">
    <property type="entry name" value="TOPO_IB_2"/>
    <property type="match status" value="1"/>
</dbReference>
<dbReference type="Gramene" id="C.cajan_48327.t">
    <property type="protein sequence ID" value="C.cajan_48327.t.cds1"/>
    <property type="gene ID" value="C.cajan_48327"/>
</dbReference>
<keyword evidence="1" id="KW-0799">Topoisomerase</keyword>
<dbReference type="EC" id="5.99.1.2" evidence="3"/>
<keyword evidence="4" id="KW-1185">Reference proteome</keyword>
<dbReference type="Gene3D" id="1.10.132.10">
    <property type="match status" value="1"/>
</dbReference>
<protein>
    <submittedName>
        <fullName evidence="3">DNA topoisomerase 1</fullName>
        <ecNumber evidence="3">5.99.1.2</ecNumber>
    </submittedName>
</protein>
<evidence type="ECO:0000256" key="1">
    <source>
        <dbReference type="PROSITE-ProRule" id="PRU01382"/>
    </source>
</evidence>
<dbReference type="GO" id="GO:0003917">
    <property type="term" value="F:DNA topoisomerase type I (single strand cut, ATP-independent) activity"/>
    <property type="evidence" value="ECO:0007669"/>
    <property type="project" value="UniProtKB-UniRule"/>
</dbReference>
<dbReference type="InterPro" id="IPR018521">
    <property type="entry name" value="TopoIB_AS"/>
</dbReference>
<dbReference type="GO" id="GO:0005730">
    <property type="term" value="C:nucleolus"/>
    <property type="evidence" value="ECO:0007669"/>
    <property type="project" value="TreeGrafter"/>
</dbReference>
<comment type="similarity">
    <text evidence="1">Belongs to the type IB topoisomerase family.</text>
</comment>